<evidence type="ECO:0000256" key="8">
    <source>
        <dbReference type="SAM" id="Phobius"/>
    </source>
</evidence>
<evidence type="ECO:0000256" key="5">
    <source>
        <dbReference type="ARBA" id="ARBA00022692"/>
    </source>
</evidence>
<evidence type="ECO:0000256" key="3">
    <source>
        <dbReference type="ARBA" id="ARBA00022676"/>
    </source>
</evidence>
<evidence type="ECO:0000313" key="10">
    <source>
        <dbReference type="EMBL" id="AKT40506.1"/>
    </source>
</evidence>
<evidence type="ECO:0000259" key="9">
    <source>
        <dbReference type="Pfam" id="PF13231"/>
    </source>
</evidence>
<dbReference type="GO" id="GO:0009103">
    <property type="term" value="P:lipopolysaccharide biosynthetic process"/>
    <property type="evidence" value="ECO:0007669"/>
    <property type="project" value="UniProtKB-ARBA"/>
</dbReference>
<dbReference type="EMBL" id="CP012159">
    <property type="protein sequence ID" value="AKT40506.1"/>
    <property type="molecule type" value="Genomic_DNA"/>
</dbReference>
<protein>
    <recommendedName>
        <fullName evidence="9">Glycosyltransferase RgtA/B/C/D-like domain-containing protein</fullName>
    </recommendedName>
</protein>
<dbReference type="GO" id="GO:0016763">
    <property type="term" value="F:pentosyltransferase activity"/>
    <property type="evidence" value="ECO:0007669"/>
    <property type="project" value="TreeGrafter"/>
</dbReference>
<dbReference type="GO" id="GO:0005886">
    <property type="term" value="C:plasma membrane"/>
    <property type="evidence" value="ECO:0007669"/>
    <property type="project" value="UniProtKB-SubCell"/>
</dbReference>
<comment type="subcellular location">
    <subcellularLocation>
        <location evidence="1">Cell membrane</location>
        <topology evidence="1">Multi-pass membrane protein</topology>
    </subcellularLocation>
</comment>
<gene>
    <name evidence="10" type="ORF">CMC5_046610</name>
</gene>
<feature type="transmembrane region" description="Helical" evidence="8">
    <location>
        <begin position="108"/>
        <end position="127"/>
    </location>
</feature>
<evidence type="ECO:0000256" key="6">
    <source>
        <dbReference type="ARBA" id="ARBA00022989"/>
    </source>
</evidence>
<evidence type="ECO:0000313" key="11">
    <source>
        <dbReference type="Proteomes" id="UP000067626"/>
    </source>
</evidence>
<feature type="transmembrane region" description="Helical" evidence="8">
    <location>
        <begin position="294"/>
        <end position="320"/>
    </location>
</feature>
<dbReference type="GO" id="GO:0010041">
    <property type="term" value="P:response to iron(III) ion"/>
    <property type="evidence" value="ECO:0007669"/>
    <property type="project" value="TreeGrafter"/>
</dbReference>
<feature type="transmembrane region" description="Helical" evidence="8">
    <location>
        <begin position="203"/>
        <end position="222"/>
    </location>
</feature>
<evidence type="ECO:0000256" key="4">
    <source>
        <dbReference type="ARBA" id="ARBA00022679"/>
    </source>
</evidence>
<keyword evidence="5 8" id="KW-0812">Transmembrane</keyword>
<dbReference type="AlphaFoldDB" id="A0A0K1EI10"/>
<reference evidence="10 11" key="1">
    <citation type="submission" date="2015-07" db="EMBL/GenBank/DDBJ databases">
        <title>Genome analysis of myxobacterium Chondromyces crocatus Cm c5 reveals a high potential for natural compound synthesis and the genetic basis for the loss of fruiting body formation.</title>
        <authorList>
            <person name="Zaburannyi N."/>
            <person name="Bunk B."/>
            <person name="Maier J."/>
            <person name="Overmann J."/>
            <person name="Mueller R."/>
        </authorList>
    </citation>
    <scope>NUCLEOTIDE SEQUENCE [LARGE SCALE GENOMIC DNA]</scope>
    <source>
        <strain evidence="10 11">Cm c5</strain>
    </source>
</reference>
<keyword evidence="7 8" id="KW-0472">Membrane</keyword>
<evidence type="ECO:0000256" key="2">
    <source>
        <dbReference type="ARBA" id="ARBA00022475"/>
    </source>
</evidence>
<feature type="transmembrane region" description="Helical" evidence="8">
    <location>
        <begin position="390"/>
        <end position="409"/>
    </location>
</feature>
<proteinExistence type="predicted"/>
<dbReference type="InterPro" id="IPR038731">
    <property type="entry name" value="RgtA/B/C-like"/>
</dbReference>
<evidence type="ECO:0000256" key="7">
    <source>
        <dbReference type="ARBA" id="ARBA00023136"/>
    </source>
</evidence>
<keyword evidence="3" id="KW-0328">Glycosyltransferase</keyword>
<dbReference type="STRING" id="52.CMC5_046610"/>
<feature type="transmembrane region" description="Helical" evidence="8">
    <location>
        <begin position="157"/>
        <end position="174"/>
    </location>
</feature>
<keyword evidence="11" id="KW-1185">Reference proteome</keyword>
<dbReference type="InterPro" id="IPR050297">
    <property type="entry name" value="LipidA_mod_glycosyltrf_83"/>
</dbReference>
<evidence type="ECO:0000256" key="1">
    <source>
        <dbReference type="ARBA" id="ARBA00004651"/>
    </source>
</evidence>
<organism evidence="10 11">
    <name type="scientific">Chondromyces crocatus</name>
    <dbReference type="NCBI Taxonomy" id="52"/>
    <lineage>
        <taxon>Bacteria</taxon>
        <taxon>Pseudomonadati</taxon>
        <taxon>Myxococcota</taxon>
        <taxon>Polyangia</taxon>
        <taxon>Polyangiales</taxon>
        <taxon>Polyangiaceae</taxon>
        <taxon>Chondromyces</taxon>
    </lineage>
</organism>
<dbReference type="OrthoDB" id="244175at2"/>
<dbReference type="KEGG" id="ccro:CMC5_046610"/>
<dbReference type="RefSeq" id="WP_050432433.1">
    <property type="nucleotide sequence ID" value="NZ_CP012159.1"/>
</dbReference>
<feature type="domain" description="Glycosyltransferase RgtA/B/C/D-like" evidence="9">
    <location>
        <begin position="98"/>
        <end position="211"/>
    </location>
</feature>
<name>A0A0K1EI10_CHOCO</name>
<dbReference type="Pfam" id="PF13231">
    <property type="entry name" value="PMT_2"/>
    <property type="match status" value="1"/>
</dbReference>
<dbReference type="PANTHER" id="PTHR33908">
    <property type="entry name" value="MANNOSYLTRANSFERASE YKCB-RELATED"/>
    <property type="match status" value="1"/>
</dbReference>
<dbReference type="PANTHER" id="PTHR33908:SF3">
    <property type="entry name" value="UNDECAPRENYL PHOSPHATE-ALPHA-4-AMINO-4-DEOXY-L-ARABINOSE ARABINOSYL TRANSFERASE"/>
    <property type="match status" value="1"/>
</dbReference>
<feature type="transmembrane region" description="Helical" evidence="8">
    <location>
        <begin position="359"/>
        <end position="378"/>
    </location>
</feature>
<accession>A0A0K1EI10</accession>
<sequence>MKNAARSRWVDPLVGLALGVAFVALLLDTAGNLGYARDEGFYFAAADRYAAWFELLASDFRTAVSRRAVDAAWSVNHEHPALIKSLFALSSHTLQGKLGLFSMPGTSYRFPGMVLSGIGVALVYWWGTAARGRAAGLVSAGLFAMMPRYFYQAHLACFDAAIVTVWLLCAYCYWRSLRDGGSVWPLLCGLTFGLALNTKHNSWFLPIVCSAHATAIVLHGLITREPKGDVPRRALTALMAMALIGPIVMVAMWPWLWRDTFARLREYALFHLEHDYYNMEFFGVTYWTPPMPRLYAPVMTAATVPTITLLLALLGLAMAARTRLVPTLGKLVERVGSRGRAVPLLAKLQRGPRSPSDPAATELLWFLGIAAIYAAWLSPKTPIFGGTKHWMTAYPFLALFAGSAFAALVRRAGIALRRQGRHAALAQLGRGPLPAVVMGAMVLVAPIAETLHAHPFALSAYTPLVGGASGAATLGLNRTFWGYTTGAVVDYLNAEVPRGGTVYIHDTLWPSWEMLIRDGRLRKDIRGVGSSAKADFALYHHEQHMQGEAYQAWVALGTTSPAHIGGLDGVPVILVYRARRP</sequence>
<dbReference type="Proteomes" id="UP000067626">
    <property type="component" value="Chromosome"/>
</dbReference>
<keyword evidence="4" id="KW-0808">Transferase</keyword>
<keyword evidence="6 8" id="KW-1133">Transmembrane helix</keyword>
<feature type="transmembrane region" description="Helical" evidence="8">
    <location>
        <begin position="234"/>
        <end position="256"/>
    </location>
</feature>
<keyword evidence="2" id="KW-1003">Cell membrane</keyword>